<evidence type="ECO:0000259" key="2">
    <source>
        <dbReference type="Pfam" id="PF12773"/>
    </source>
</evidence>
<dbReference type="InterPro" id="IPR025874">
    <property type="entry name" value="DZR"/>
</dbReference>
<dbReference type="Proteomes" id="UP001225644">
    <property type="component" value="Unassembled WGS sequence"/>
</dbReference>
<comment type="caution">
    <text evidence="3">The sequence shown here is derived from an EMBL/GenBank/DDBJ whole genome shotgun (WGS) entry which is preliminary data.</text>
</comment>
<accession>A0ABU0B4U0</accession>
<keyword evidence="4" id="KW-1185">Reference proteome</keyword>
<dbReference type="EMBL" id="JAUSUX010000038">
    <property type="protein sequence ID" value="MDQ0287731.1"/>
    <property type="molecule type" value="Genomic_DNA"/>
</dbReference>
<evidence type="ECO:0000313" key="3">
    <source>
        <dbReference type="EMBL" id="MDQ0287731.1"/>
    </source>
</evidence>
<keyword evidence="1" id="KW-0472">Membrane</keyword>
<dbReference type="Pfam" id="PF12773">
    <property type="entry name" value="DZR"/>
    <property type="match status" value="1"/>
</dbReference>
<evidence type="ECO:0000256" key="1">
    <source>
        <dbReference type="SAM" id="Phobius"/>
    </source>
</evidence>
<keyword evidence="1" id="KW-0812">Transmembrane</keyword>
<dbReference type="Gene3D" id="3.10.450.50">
    <property type="match status" value="1"/>
</dbReference>
<sequence>MILCPECKKEVDKSKARFCPHCGASLLSAGAKACPNCGALAGQGARFCGKCGFSLEAYSDNETYLGEDSFAAPEETVTMEPVEVTCPYCGTLMQAGKKFCRKCGRQMGEPGDTSTLSYLEEIPKIVRPVELSPKPSARRRIILWLIPLFVIVTVISAAAYAYLQGYVLDKQPPEVSISAPAWNKVLTLSSSGEPVQELIEIKARDNRVIKKIDLLINGVPTKATENSNTLIYQWETSKEGKYTFCAVARDRCGNTGKSLPIMIEVKSETELPEIGLNDDLDKKKQEISDIVYNWVNTIREKNLIRHMDFYADVLELYYTSPNLSKVDVYKDKEETMAKFDVIDMSISDLQINIENNGIAYAVFNKKWDAKGRETFSGEVLQQLKLKNINGKWQIVGEEELKIYWVIRNGKKIV</sequence>
<organism evidence="3 4">
    <name type="scientific">Desulfofundulus luciae</name>
    <dbReference type="NCBI Taxonomy" id="74702"/>
    <lineage>
        <taxon>Bacteria</taxon>
        <taxon>Bacillati</taxon>
        <taxon>Bacillota</taxon>
        <taxon>Clostridia</taxon>
        <taxon>Eubacteriales</taxon>
        <taxon>Peptococcaceae</taxon>
        <taxon>Desulfofundulus</taxon>
    </lineage>
</organism>
<dbReference type="InterPro" id="IPR013783">
    <property type="entry name" value="Ig-like_fold"/>
</dbReference>
<name>A0ABU0B4U0_9FIRM</name>
<dbReference type="RefSeq" id="WP_307403688.1">
    <property type="nucleotide sequence ID" value="NZ_JAUSUX010000038.1"/>
</dbReference>
<dbReference type="SUPFAM" id="SSF54427">
    <property type="entry name" value="NTF2-like"/>
    <property type="match status" value="1"/>
</dbReference>
<evidence type="ECO:0000313" key="4">
    <source>
        <dbReference type="Proteomes" id="UP001225644"/>
    </source>
</evidence>
<proteinExistence type="predicted"/>
<dbReference type="InterPro" id="IPR032710">
    <property type="entry name" value="NTF2-like_dom_sf"/>
</dbReference>
<protein>
    <submittedName>
        <fullName evidence="3">Amidophosphoribosyltransferase/ketosteroid isomerase-like protein</fullName>
    </submittedName>
</protein>
<feature type="transmembrane region" description="Helical" evidence="1">
    <location>
        <begin position="141"/>
        <end position="163"/>
    </location>
</feature>
<dbReference type="Gene3D" id="2.60.40.10">
    <property type="entry name" value="Immunoglobulins"/>
    <property type="match status" value="1"/>
</dbReference>
<reference evidence="3 4" key="1">
    <citation type="submission" date="2023-07" db="EMBL/GenBank/DDBJ databases">
        <title>Genomic Encyclopedia of Type Strains, Phase IV (KMG-IV): sequencing the most valuable type-strain genomes for metagenomic binning, comparative biology and taxonomic classification.</title>
        <authorList>
            <person name="Goeker M."/>
        </authorList>
    </citation>
    <scope>NUCLEOTIDE SEQUENCE [LARGE SCALE GENOMIC DNA]</scope>
    <source>
        <strain evidence="3 4">DSM 12396</strain>
    </source>
</reference>
<feature type="domain" description="DZANK-type" evidence="2">
    <location>
        <begin position="4"/>
        <end position="52"/>
    </location>
</feature>
<keyword evidence="1" id="KW-1133">Transmembrane helix</keyword>
<gene>
    <name evidence="3" type="ORF">J2Z49_002862</name>
</gene>